<proteinExistence type="predicted"/>
<keyword evidence="5" id="KW-1185">Reference proteome</keyword>
<dbReference type="PANTHER" id="PTHR46401">
    <property type="entry name" value="GLYCOSYLTRANSFERASE WBBK-RELATED"/>
    <property type="match status" value="1"/>
</dbReference>
<dbReference type="OrthoDB" id="9771846at2"/>
<dbReference type="Pfam" id="PF00534">
    <property type="entry name" value="Glycos_transf_1"/>
    <property type="match status" value="1"/>
</dbReference>
<dbReference type="EMBL" id="CVRS01000059">
    <property type="protein sequence ID" value="CRL34970.1"/>
    <property type="molecule type" value="Genomic_DNA"/>
</dbReference>
<evidence type="ECO:0008006" key="6">
    <source>
        <dbReference type="Google" id="ProtNLM"/>
    </source>
</evidence>
<dbReference type="GO" id="GO:0016757">
    <property type="term" value="F:glycosyltransferase activity"/>
    <property type="evidence" value="ECO:0007669"/>
    <property type="project" value="InterPro"/>
</dbReference>
<evidence type="ECO:0000313" key="5">
    <source>
        <dbReference type="Proteomes" id="UP000049828"/>
    </source>
</evidence>
<gene>
    <name evidence="4" type="ORF">RIL183_15701</name>
</gene>
<name>A0A0M6WGR8_9FIRM</name>
<dbReference type="Gene3D" id="3.40.50.2000">
    <property type="entry name" value="Glycogen Phosphorylase B"/>
    <property type="match status" value="2"/>
</dbReference>
<protein>
    <recommendedName>
        <fullName evidence="6">Glycosyltransferase</fullName>
    </recommendedName>
</protein>
<dbReference type="InterPro" id="IPR028098">
    <property type="entry name" value="Glyco_trans_4-like_N"/>
</dbReference>
<dbReference type="Proteomes" id="UP000049828">
    <property type="component" value="Unassembled WGS sequence"/>
</dbReference>
<dbReference type="RefSeq" id="WP_021923464.1">
    <property type="nucleotide sequence ID" value="NZ_CVRS01000059.1"/>
</dbReference>
<evidence type="ECO:0000259" key="3">
    <source>
        <dbReference type="Pfam" id="PF13439"/>
    </source>
</evidence>
<dbReference type="CDD" id="cd03801">
    <property type="entry name" value="GT4_PimA-like"/>
    <property type="match status" value="1"/>
</dbReference>
<dbReference type="InterPro" id="IPR001296">
    <property type="entry name" value="Glyco_trans_1"/>
</dbReference>
<feature type="domain" description="Glycosyl transferase family 1" evidence="2">
    <location>
        <begin position="183"/>
        <end position="341"/>
    </location>
</feature>
<dbReference type="AlphaFoldDB" id="A0A0M6WGR8"/>
<evidence type="ECO:0000256" key="1">
    <source>
        <dbReference type="ARBA" id="ARBA00022679"/>
    </source>
</evidence>
<dbReference type="PANTHER" id="PTHR46401:SF2">
    <property type="entry name" value="GLYCOSYLTRANSFERASE WBBK-RELATED"/>
    <property type="match status" value="1"/>
</dbReference>
<sequence length="364" mass="42001">MKIAMIGHKRIPGREGGIEVVVEELTTRMVEKGNEVVAYNRHKKGFKCPKEYKGVQIIDIPTIERKNTDAVVYSFIATIRALFGKYDVIHYHAIGPSFFLIIPHILGKKTVVTVHGLNYKTPKWKGFGAKFIQLGEQIAAKYADEIIVLSKEQKEYFQKKYNRETNYIPNGVAEQPREKAVEITKKYGLNKKEYILYLSRVVPGKGLEYLMDAYKQIDCELPLVIAGGTEYVTEYREMIEKKAKEDDRVKLIGFVEGKVLRELYSNARLFVFPSEAEGMPMSLLEAMSYNCSCLVSDIPENKEVGKTYVQYFESKNTESLKQKLIESLKNDEFGKNDLKKYIRENYSWDFVVDQTLQLYSKIIR</sequence>
<organism evidence="4 5">
    <name type="scientific">Roseburia inulinivorans</name>
    <dbReference type="NCBI Taxonomy" id="360807"/>
    <lineage>
        <taxon>Bacteria</taxon>
        <taxon>Bacillati</taxon>
        <taxon>Bacillota</taxon>
        <taxon>Clostridia</taxon>
        <taxon>Lachnospirales</taxon>
        <taxon>Lachnospiraceae</taxon>
        <taxon>Roseburia</taxon>
    </lineage>
</organism>
<dbReference type="Pfam" id="PF13439">
    <property type="entry name" value="Glyco_transf_4"/>
    <property type="match status" value="1"/>
</dbReference>
<reference evidence="5" key="1">
    <citation type="submission" date="2015-05" db="EMBL/GenBank/DDBJ databases">
        <authorList>
            <consortium name="Pathogen Informatics"/>
        </authorList>
    </citation>
    <scope>NUCLEOTIDE SEQUENCE [LARGE SCALE GENOMIC DNA]</scope>
    <source>
        <strain evidence="5">L1-83</strain>
    </source>
</reference>
<keyword evidence="1" id="KW-0808">Transferase</keyword>
<evidence type="ECO:0000313" key="4">
    <source>
        <dbReference type="EMBL" id="CRL34970.1"/>
    </source>
</evidence>
<dbReference type="SUPFAM" id="SSF53756">
    <property type="entry name" value="UDP-Glycosyltransferase/glycogen phosphorylase"/>
    <property type="match status" value="1"/>
</dbReference>
<evidence type="ECO:0000259" key="2">
    <source>
        <dbReference type="Pfam" id="PF00534"/>
    </source>
</evidence>
<feature type="domain" description="Glycosyltransferase subfamily 4-like N-terminal" evidence="3">
    <location>
        <begin position="16"/>
        <end position="172"/>
    </location>
</feature>
<accession>A0A0M6WGR8</accession>